<sequence>MSDDAPAPRLKYLLARLSDGQLDATEAAELDGMIVRDPAARRYYRRHTRVHLALTDLGEASKIVSFPEVRHARRWPALAAAAALVLAAGTAWWSYRADNAQSPAPVAEKESVPKRVLAVVSATEDLRWSLPEAAAGGQRIGTGIVKVFSGSLSLSLMGGQTVHLKGPAEFELIEEGEMALRKGPAAFRSLAGQAPLIVHLPHGALVDMGSEFSADVGSDDTTEVRVFENQLTVSTTGPSGRTQEELQLGPGRTVLVNSAFSPGTRPATDFLRVPPPPLALSPGGEQSYAAAVIASSPAAYWRFEKTNPQQQVPDETGRHPLQLMEKARLFGNDGQRFLITNQSDAAGFAQTPAGIPNLDTARGMTAECLFSSSSKNYGTLMGFELADPGPRPPDIPLKLNHAPQNFVIERMGRMGEKIGHVHPDFAVRTMLRAPAGYFGGINCYSRESHLLHRWVHVAVVRDATRIQLYVDGELSDSTQASLVFHNVNLRPIIGRLQPNPKDELRQWVGGIDEVALYDHALSAEEIRAHSAALKR</sequence>
<protein>
    <submittedName>
        <fullName evidence="1">LamG domain-containing protein</fullName>
    </submittedName>
</protein>
<reference evidence="1 2" key="1">
    <citation type="submission" date="2022-10" db="EMBL/GenBank/DDBJ databases">
        <title>Luteolibacter arcticus strain CCTCC AB 2014275, whole genome shotgun sequencing project.</title>
        <authorList>
            <person name="Zhao G."/>
            <person name="Shen L."/>
        </authorList>
    </citation>
    <scope>NUCLEOTIDE SEQUENCE [LARGE SCALE GENOMIC DNA]</scope>
    <source>
        <strain evidence="1 2">CCTCC AB 2014275</strain>
    </source>
</reference>
<accession>A0ABT3GNL7</accession>
<evidence type="ECO:0000313" key="1">
    <source>
        <dbReference type="EMBL" id="MCW1925055.1"/>
    </source>
</evidence>
<keyword evidence="2" id="KW-1185">Reference proteome</keyword>
<gene>
    <name evidence="1" type="ORF">OKA05_21015</name>
</gene>
<proteinExistence type="predicted"/>
<dbReference type="InterPro" id="IPR012373">
    <property type="entry name" value="Ferrdict_sens_TM"/>
</dbReference>
<dbReference type="InterPro" id="IPR013320">
    <property type="entry name" value="ConA-like_dom_sf"/>
</dbReference>
<dbReference type="Proteomes" id="UP001320876">
    <property type="component" value="Unassembled WGS sequence"/>
</dbReference>
<comment type="caution">
    <text evidence="1">The sequence shown here is derived from an EMBL/GenBank/DDBJ whole genome shotgun (WGS) entry which is preliminary data.</text>
</comment>
<dbReference type="EMBL" id="JAPDDT010000011">
    <property type="protein sequence ID" value="MCW1925055.1"/>
    <property type="molecule type" value="Genomic_DNA"/>
</dbReference>
<dbReference type="RefSeq" id="WP_264489163.1">
    <property type="nucleotide sequence ID" value="NZ_JAPDDT010000011.1"/>
</dbReference>
<dbReference type="PANTHER" id="PTHR30273">
    <property type="entry name" value="PERIPLASMIC SIGNAL SENSOR AND SIGMA FACTOR ACTIVATOR FECR-RELATED"/>
    <property type="match status" value="1"/>
</dbReference>
<dbReference type="SUPFAM" id="SSF49899">
    <property type="entry name" value="Concanavalin A-like lectins/glucanases"/>
    <property type="match status" value="1"/>
</dbReference>
<dbReference type="PANTHER" id="PTHR30273:SF2">
    <property type="entry name" value="PROTEIN FECR"/>
    <property type="match status" value="1"/>
</dbReference>
<evidence type="ECO:0000313" key="2">
    <source>
        <dbReference type="Proteomes" id="UP001320876"/>
    </source>
</evidence>
<organism evidence="1 2">
    <name type="scientific">Luteolibacter arcticus</name>
    <dbReference type="NCBI Taxonomy" id="1581411"/>
    <lineage>
        <taxon>Bacteria</taxon>
        <taxon>Pseudomonadati</taxon>
        <taxon>Verrucomicrobiota</taxon>
        <taxon>Verrucomicrobiia</taxon>
        <taxon>Verrucomicrobiales</taxon>
        <taxon>Verrucomicrobiaceae</taxon>
        <taxon>Luteolibacter</taxon>
    </lineage>
</organism>
<name>A0ABT3GNL7_9BACT</name>
<dbReference type="Gene3D" id="2.60.120.200">
    <property type="match status" value="1"/>
</dbReference>
<dbReference type="Pfam" id="PF13385">
    <property type="entry name" value="Laminin_G_3"/>
    <property type="match status" value="1"/>
</dbReference>